<dbReference type="PANTHER" id="PTHR36834:SF1">
    <property type="entry name" value="INTEGRAL MEMBRANE PROTEIN"/>
    <property type="match status" value="1"/>
</dbReference>
<gene>
    <name evidence="3" type="ORF">SporoS204_07415</name>
</gene>
<dbReference type="InterPro" id="IPR006976">
    <property type="entry name" value="VanZ-like"/>
</dbReference>
<keyword evidence="4" id="KW-1185">Reference proteome</keyword>
<dbReference type="Proteomes" id="UP000192486">
    <property type="component" value="Chromosome"/>
</dbReference>
<dbReference type="Pfam" id="PF04892">
    <property type="entry name" value="VanZ"/>
    <property type="match status" value="1"/>
</dbReference>
<dbReference type="RefSeq" id="WP_051210652.1">
    <property type="nucleotide sequence ID" value="NZ_CP015108.1"/>
</dbReference>
<keyword evidence="1" id="KW-0472">Membrane</keyword>
<evidence type="ECO:0000313" key="4">
    <source>
        <dbReference type="Proteomes" id="UP000192486"/>
    </source>
</evidence>
<feature type="transmembrane region" description="Helical" evidence="1">
    <location>
        <begin position="129"/>
        <end position="146"/>
    </location>
</feature>
<sequence>MNKNHWKIIFGIYIVLVINFVVVKFNGNIYNTINTVQMNIMRSAEGGSNYNLIPFQTVSIYLADLSFGVALVNIVGNIIPFIPMGFLIPLAFRSQRRMIKTMFTCFLLIVSIESIQFFAYLGSFDVDDIILNMISCFLGFLFFSAYSRIYKKYKSA</sequence>
<dbReference type="InterPro" id="IPR053150">
    <property type="entry name" value="Teicoplanin_resist-assoc"/>
</dbReference>
<name>A0ABM6JV40_SPOUR</name>
<organism evidence="3 4">
    <name type="scientific">Sporosarcina ureae</name>
    <dbReference type="NCBI Taxonomy" id="1571"/>
    <lineage>
        <taxon>Bacteria</taxon>
        <taxon>Bacillati</taxon>
        <taxon>Bacillota</taxon>
        <taxon>Bacilli</taxon>
        <taxon>Bacillales</taxon>
        <taxon>Caryophanaceae</taxon>
        <taxon>Sporosarcina</taxon>
    </lineage>
</organism>
<dbReference type="PANTHER" id="PTHR36834">
    <property type="entry name" value="MEMBRANE PROTEIN-RELATED"/>
    <property type="match status" value="1"/>
</dbReference>
<keyword evidence="1" id="KW-0812">Transmembrane</keyword>
<evidence type="ECO:0000259" key="2">
    <source>
        <dbReference type="Pfam" id="PF04892"/>
    </source>
</evidence>
<feature type="transmembrane region" description="Helical" evidence="1">
    <location>
        <begin position="65"/>
        <end position="91"/>
    </location>
</feature>
<evidence type="ECO:0000313" key="3">
    <source>
        <dbReference type="EMBL" id="ARF13988.1"/>
    </source>
</evidence>
<proteinExistence type="predicted"/>
<keyword evidence="1" id="KW-1133">Transmembrane helix</keyword>
<accession>A0ABM6JV40</accession>
<protein>
    <recommendedName>
        <fullName evidence="2">VanZ-like domain-containing protein</fullName>
    </recommendedName>
</protein>
<feature type="transmembrane region" description="Helical" evidence="1">
    <location>
        <begin position="7"/>
        <end position="25"/>
    </location>
</feature>
<dbReference type="EMBL" id="CP015108">
    <property type="protein sequence ID" value="ARF13988.1"/>
    <property type="molecule type" value="Genomic_DNA"/>
</dbReference>
<reference evidence="3 4" key="1">
    <citation type="submission" date="2016-04" db="EMBL/GenBank/DDBJ databases">
        <title>Comparative Genomics and Epigenetics of Sporosarcina ureae.</title>
        <authorList>
            <person name="Oliver A.S."/>
            <person name="Cooper K.K."/>
        </authorList>
    </citation>
    <scope>NUCLEOTIDE SEQUENCE [LARGE SCALE GENOMIC DNA]</scope>
    <source>
        <strain evidence="3 4">S204</strain>
    </source>
</reference>
<feature type="domain" description="VanZ-like" evidence="2">
    <location>
        <begin position="10"/>
        <end position="144"/>
    </location>
</feature>
<feature type="transmembrane region" description="Helical" evidence="1">
    <location>
        <begin position="103"/>
        <end position="123"/>
    </location>
</feature>
<evidence type="ECO:0000256" key="1">
    <source>
        <dbReference type="SAM" id="Phobius"/>
    </source>
</evidence>